<organism evidence="2 3">
    <name type="scientific">Aphanomyces stellatus</name>
    <dbReference type="NCBI Taxonomy" id="120398"/>
    <lineage>
        <taxon>Eukaryota</taxon>
        <taxon>Sar</taxon>
        <taxon>Stramenopiles</taxon>
        <taxon>Oomycota</taxon>
        <taxon>Saprolegniomycetes</taxon>
        <taxon>Saprolegniales</taxon>
        <taxon>Verrucalvaceae</taxon>
        <taxon>Aphanomyces</taxon>
    </lineage>
</organism>
<dbReference type="EMBL" id="VJMH01006742">
    <property type="protein sequence ID" value="KAF0688252.1"/>
    <property type="molecule type" value="Genomic_DNA"/>
</dbReference>
<keyword evidence="3" id="KW-1185">Reference proteome</keyword>
<name>A0A485LED4_9STRA</name>
<evidence type="ECO:0000313" key="3">
    <source>
        <dbReference type="Proteomes" id="UP000332933"/>
    </source>
</evidence>
<sequence>MDILLEKIVAGEAVTHAELEAEGFKHVFMEVMELIRVEEASVDADARFQRLVRVQLEVLNGLPENKRGVFLEDAFSMLLRKTQSSHEFDSLVLAHVLHVVDTLLAPSIHHIDGEALKANPPLLRQCKSVVGCVLAVLGRSAASYLQQDHEPTTTAQLETAMTCLLRSGIPVQDILRMAKWKAYSQEWTAVVLPNPWTHDDDDDDDDDDAADLDDNSDLVDAMQRMLLETIPDACATKYLHNPAWSDLGLAVVAHVHVMAAGAVPDTTALDTLETIAPYAQRLLEHDDSAVKVSGLTMVALLLQRHLSSTPTIHVSIPPTNFQESQSTIVGLNHFAQHRVHRHYSRLLFQAIMTAMVTLLDPADRAKALRVWHLLVDVIDVPSRFTVLATLVQTCPYPNCVAVVLDRLRTDVARHWAGASLSFYCSSSSLLIAQAVEVYATSTALVPFLCEMLRPVPDTEFVPRSDACISALSLLRFVSLRDKTNVTGLRSHRDLHQQLAGQRRRLTDLVVNQASVAKSRQDSHVVVAPSSPTTIPGAPQPDCGDELIRLQLMLAAFDAALATFTDMDNPVTV</sequence>
<dbReference type="InterPro" id="IPR019516">
    <property type="entry name" value="Glomulin/ALF4"/>
</dbReference>
<evidence type="ECO:0000313" key="2">
    <source>
        <dbReference type="EMBL" id="VFT96817.1"/>
    </source>
</evidence>
<evidence type="ECO:0000313" key="1">
    <source>
        <dbReference type="EMBL" id="KAF0688252.1"/>
    </source>
</evidence>
<dbReference type="GO" id="GO:0005737">
    <property type="term" value="C:cytoplasm"/>
    <property type="evidence" value="ECO:0007669"/>
    <property type="project" value="TreeGrafter"/>
</dbReference>
<dbReference type="Proteomes" id="UP000332933">
    <property type="component" value="Unassembled WGS sequence"/>
</dbReference>
<reference evidence="2 3" key="1">
    <citation type="submission" date="2019-03" db="EMBL/GenBank/DDBJ databases">
        <authorList>
            <person name="Gaulin E."/>
            <person name="Dumas B."/>
        </authorList>
    </citation>
    <scope>NUCLEOTIDE SEQUENCE [LARGE SCALE GENOMIC DNA]</scope>
    <source>
        <strain evidence="2">CBS 568.67</strain>
    </source>
</reference>
<dbReference type="PANTHER" id="PTHR15430">
    <property type="entry name" value="GLOMULIN"/>
    <property type="match status" value="1"/>
</dbReference>
<dbReference type="OrthoDB" id="619536at2759"/>
<reference evidence="1" key="2">
    <citation type="submission" date="2019-06" db="EMBL/GenBank/DDBJ databases">
        <title>Genomics analysis of Aphanomyces spp. identifies a new class of oomycete effector associated with host adaptation.</title>
        <authorList>
            <person name="Gaulin E."/>
        </authorList>
    </citation>
    <scope>NUCLEOTIDE SEQUENCE</scope>
    <source>
        <strain evidence="1">CBS 578.67</strain>
    </source>
</reference>
<gene>
    <name evidence="2" type="primary">Aste57867_20122</name>
    <name evidence="1" type="ORF">As57867_020056</name>
    <name evidence="2" type="ORF">ASTE57867_20122</name>
</gene>
<accession>A0A485LED4</accession>
<proteinExistence type="predicted"/>
<dbReference type="PANTHER" id="PTHR15430:SF1">
    <property type="entry name" value="GLOMULIN"/>
    <property type="match status" value="1"/>
</dbReference>
<dbReference type="GO" id="GO:0055105">
    <property type="term" value="F:ubiquitin-protein transferase inhibitor activity"/>
    <property type="evidence" value="ECO:0007669"/>
    <property type="project" value="TreeGrafter"/>
</dbReference>
<dbReference type="AlphaFoldDB" id="A0A485LED4"/>
<protein>
    <submittedName>
        <fullName evidence="2">Aste57867_20122 protein</fullName>
    </submittedName>
</protein>
<dbReference type="EMBL" id="CAADRA010006765">
    <property type="protein sequence ID" value="VFT96817.1"/>
    <property type="molecule type" value="Genomic_DNA"/>
</dbReference>